<sequence>MEITKTKNSLFYLYGLIPTAELGKKKLGSLVGIDNRHEIYLLKIANVTALICELDEEEFSEKIIEEKVKHDMAWLEEKAFHHHQILEKIHQHFTLIPLKFCTIYKNEENIIQSIKNENKRFEKLFETISNKEEWNVKVYCDDPKVKKEIVENSSTIKKEEESLQDLSPGKQFFAKKKLQQKMDEMIVTAKREYCEDIHQQIVVFCDDSEIKRNWNQEMSGRKQDMNWNAVYLVNKDDQELFMKRLKELHNRYIGFGFTIEWTGPWPCYHFANL</sequence>
<dbReference type="Proteomes" id="UP000789833">
    <property type="component" value="Unassembled WGS sequence"/>
</dbReference>
<proteinExistence type="inferred from homology"/>
<comment type="similarity">
    <text evidence="3">Belongs to the gas vesicle GvpF/GvpL family.</text>
</comment>
<organism evidence="5 6">
    <name type="scientific">Sutcliffiella rhizosphaerae</name>
    <dbReference type="NCBI Taxonomy" id="2880967"/>
    <lineage>
        <taxon>Bacteria</taxon>
        <taxon>Bacillati</taxon>
        <taxon>Bacillota</taxon>
        <taxon>Bacilli</taxon>
        <taxon>Bacillales</taxon>
        <taxon>Bacillaceae</taxon>
        <taxon>Sutcliffiella</taxon>
    </lineage>
</organism>
<evidence type="ECO:0000313" key="6">
    <source>
        <dbReference type="Proteomes" id="UP000789833"/>
    </source>
</evidence>
<evidence type="ECO:0000256" key="2">
    <source>
        <dbReference type="ARBA" id="ARBA00035108"/>
    </source>
</evidence>
<keyword evidence="4" id="KW-0175">Coiled coil</keyword>
<comment type="subcellular location">
    <subcellularLocation>
        <location evidence="2">Gas vesicle</location>
    </subcellularLocation>
</comment>
<dbReference type="Pfam" id="PF06386">
    <property type="entry name" value="GvpL_GvpF"/>
    <property type="match status" value="1"/>
</dbReference>
<reference evidence="5 6" key="1">
    <citation type="submission" date="2021-10" db="EMBL/GenBank/DDBJ databases">
        <authorList>
            <person name="Criscuolo A."/>
        </authorList>
    </citation>
    <scope>NUCLEOTIDE SEQUENCE [LARGE SCALE GENOMIC DNA]</scope>
    <source>
        <strain evidence="6">CIP 111883</strain>
    </source>
</reference>
<feature type="coiled-coil region" evidence="4">
    <location>
        <begin position="104"/>
        <end position="131"/>
    </location>
</feature>
<dbReference type="RefSeq" id="WP_230500921.1">
    <property type="nucleotide sequence ID" value="NZ_CAKJTJ010000007.1"/>
</dbReference>
<keyword evidence="1" id="KW-0304">Gas vesicle</keyword>
<dbReference type="PANTHER" id="PTHR36852">
    <property type="entry name" value="PROTEIN GVPL 2"/>
    <property type="match status" value="1"/>
</dbReference>
<evidence type="ECO:0000256" key="4">
    <source>
        <dbReference type="SAM" id="Coils"/>
    </source>
</evidence>
<dbReference type="EMBL" id="CAKJTJ010000007">
    <property type="protein sequence ID" value="CAG9621018.1"/>
    <property type="molecule type" value="Genomic_DNA"/>
</dbReference>
<name>A0ABM8YMC0_9BACI</name>
<accession>A0ABM8YMC0</accession>
<keyword evidence="6" id="KW-1185">Reference proteome</keyword>
<evidence type="ECO:0000256" key="3">
    <source>
        <dbReference type="ARBA" id="ARBA00035643"/>
    </source>
</evidence>
<evidence type="ECO:0000313" key="5">
    <source>
        <dbReference type="EMBL" id="CAG9621018.1"/>
    </source>
</evidence>
<comment type="caution">
    <text evidence="5">The sequence shown here is derived from an EMBL/GenBank/DDBJ whole genome shotgun (WGS) entry which is preliminary data.</text>
</comment>
<dbReference type="PANTHER" id="PTHR36852:SF1">
    <property type="entry name" value="PROTEIN GVPL 2"/>
    <property type="match status" value="1"/>
</dbReference>
<protein>
    <submittedName>
        <fullName evidence="5">Uncharacterized protein</fullName>
    </submittedName>
</protein>
<evidence type="ECO:0000256" key="1">
    <source>
        <dbReference type="ARBA" id="ARBA00022987"/>
    </source>
</evidence>
<dbReference type="InterPro" id="IPR009430">
    <property type="entry name" value="GvpL/GvpF"/>
</dbReference>
<gene>
    <name evidence="5" type="ORF">BACCIP111883_01790</name>
</gene>